<dbReference type="Pfam" id="PF00534">
    <property type="entry name" value="Glycos_transf_1"/>
    <property type="match status" value="1"/>
</dbReference>
<evidence type="ECO:0000313" key="3">
    <source>
        <dbReference type="EMBL" id="MBP3966818.1"/>
    </source>
</evidence>
<gene>
    <name evidence="3" type="ORF">I8J30_29455</name>
</gene>
<dbReference type="PANTHER" id="PTHR45947">
    <property type="entry name" value="SULFOQUINOVOSYL TRANSFERASE SQD2"/>
    <property type="match status" value="1"/>
</dbReference>
<evidence type="ECO:0000259" key="1">
    <source>
        <dbReference type="Pfam" id="PF00534"/>
    </source>
</evidence>
<dbReference type="PANTHER" id="PTHR45947:SF3">
    <property type="entry name" value="SULFOQUINOVOSYL TRANSFERASE SQD2"/>
    <property type="match status" value="1"/>
</dbReference>
<sequence length="403" mass="45193">MRILLATFWQVPHVGGVWKYMTQLKQRLELMGHQVDLLGNGPDKVHMPGSNKEIAKETLRPLIAAKLSASRVPQIHVDPYVMHCEFERYYLELAAAYFGLEYYDIIHTHDIFAARALGRVKSPRTALVAHVHGSVAVEVTMNYRLNPRLGVAENSPAWNYFNGIEHYGSTSGDVTVTANNWQKQLLVNSFGVPEARIRVFPYGLDIDEFERQASKGTTMQRQPGKKIIICPARLSFVKGIDILITALGILKWTRQDWVCWVVGDGEQRAELEKLTAALQLQHNVLFLGVRDDIPGLLRISDIFVHSCIQDNQPFSLMEAQVAGLPALVSTAGGLPEMVEHDVTGLISPVRDSVKLAEQLGLLLANDSLREQLGHNAKLWGTAHWSMDRMVEQVLDVYQSVMKK</sequence>
<comment type="caution">
    <text evidence="3">The sequence shown here is derived from an EMBL/GenBank/DDBJ whole genome shotgun (WGS) entry which is preliminary data.</text>
</comment>
<dbReference type="Gene3D" id="3.40.50.2000">
    <property type="entry name" value="Glycogen Phosphorylase B"/>
    <property type="match status" value="2"/>
</dbReference>
<name>A0ABS5CLT5_9BACL</name>
<dbReference type="RefSeq" id="WP_210664021.1">
    <property type="nucleotide sequence ID" value="NZ_JAGKSP010000024.1"/>
</dbReference>
<evidence type="ECO:0000313" key="4">
    <source>
        <dbReference type="Proteomes" id="UP000673394"/>
    </source>
</evidence>
<accession>A0ABS5CLT5</accession>
<dbReference type="Pfam" id="PF13439">
    <property type="entry name" value="Glyco_transf_4"/>
    <property type="match status" value="1"/>
</dbReference>
<feature type="domain" description="Glycosyltransferase subfamily 4-like N-terminal" evidence="2">
    <location>
        <begin position="14"/>
        <end position="207"/>
    </location>
</feature>
<dbReference type="Proteomes" id="UP000673394">
    <property type="component" value="Unassembled WGS sequence"/>
</dbReference>
<proteinExistence type="predicted"/>
<dbReference type="InterPro" id="IPR050194">
    <property type="entry name" value="Glycosyltransferase_grp1"/>
</dbReference>
<dbReference type="InterPro" id="IPR001296">
    <property type="entry name" value="Glyco_trans_1"/>
</dbReference>
<evidence type="ECO:0000259" key="2">
    <source>
        <dbReference type="Pfam" id="PF13439"/>
    </source>
</evidence>
<protein>
    <submittedName>
        <fullName evidence="3">Glycosyltransferase family 4 protein</fullName>
    </submittedName>
</protein>
<feature type="domain" description="Glycosyl transferase family 1" evidence="1">
    <location>
        <begin position="222"/>
        <end position="378"/>
    </location>
</feature>
<keyword evidence="4" id="KW-1185">Reference proteome</keyword>
<dbReference type="SUPFAM" id="SSF53756">
    <property type="entry name" value="UDP-Glycosyltransferase/glycogen phosphorylase"/>
    <property type="match status" value="1"/>
</dbReference>
<dbReference type="InterPro" id="IPR028098">
    <property type="entry name" value="Glyco_trans_4-like_N"/>
</dbReference>
<dbReference type="EMBL" id="JAGKSP010000024">
    <property type="protein sequence ID" value="MBP3966818.1"/>
    <property type="molecule type" value="Genomic_DNA"/>
</dbReference>
<reference evidence="3 4" key="1">
    <citation type="submission" date="2021-04" db="EMBL/GenBank/DDBJ databases">
        <title>Paenibacillus sp. DLE-14 whole genome sequence.</title>
        <authorList>
            <person name="Ham Y.J."/>
        </authorList>
    </citation>
    <scope>NUCLEOTIDE SEQUENCE [LARGE SCALE GENOMIC DNA]</scope>
    <source>
        <strain evidence="3 4">DLE-14</strain>
    </source>
</reference>
<organism evidence="3 4">
    <name type="scientific">Paenibacillus lignilyticus</name>
    <dbReference type="NCBI Taxonomy" id="1172615"/>
    <lineage>
        <taxon>Bacteria</taxon>
        <taxon>Bacillati</taxon>
        <taxon>Bacillota</taxon>
        <taxon>Bacilli</taxon>
        <taxon>Bacillales</taxon>
        <taxon>Paenibacillaceae</taxon>
        <taxon>Paenibacillus</taxon>
    </lineage>
</organism>
<dbReference type="CDD" id="cd03801">
    <property type="entry name" value="GT4_PimA-like"/>
    <property type="match status" value="1"/>
</dbReference>